<reference evidence="5 6" key="2">
    <citation type="submission" date="2020-07" db="EMBL/GenBank/DDBJ databases">
        <title>Genome assembly of wild tea tree DASZ reveals pedigree and selection history of tea varieties.</title>
        <authorList>
            <person name="Zhang W."/>
        </authorList>
    </citation>
    <scope>NUCLEOTIDE SEQUENCE [LARGE SCALE GENOMIC DNA]</scope>
    <source>
        <strain evidence="6">cv. G240</strain>
        <tissue evidence="5">Leaf</tissue>
    </source>
</reference>
<proteinExistence type="predicted"/>
<organism evidence="5 6">
    <name type="scientific">Camellia sinensis</name>
    <name type="common">Tea plant</name>
    <name type="synonym">Thea sinensis</name>
    <dbReference type="NCBI Taxonomy" id="4442"/>
    <lineage>
        <taxon>Eukaryota</taxon>
        <taxon>Viridiplantae</taxon>
        <taxon>Streptophyta</taxon>
        <taxon>Embryophyta</taxon>
        <taxon>Tracheophyta</taxon>
        <taxon>Spermatophyta</taxon>
        <taxon>Magnoliopsida</taxon>
        <taxon>eudicotyledons</taxon>
        <taxon>Gunneridae</taxon>
        <taxon>Pentapetalae</taxon>
        <taxon>asterids</taxon>
        <taxon>Ericales</taxon>
        <taxon>Theaceae</taxon>
        <taxon>Camellia</taxon>
    </lineage>
</organism>
<comment type="caution">
    <text evidence="5">The sequence shown here is derived from an EMBL/GenBank/DDBJ whole genome shotgun (WGS) entry which is preliminary data.</text>
</comment>
<dbReference type="EC" id="2.7.8.7" evidence="1"/>
<feature type="domain" description="4'-phosphopantetheinyl transferase N-terminal" evidence="4">
    <location>
        <begin position="16"/>
        <end position="117"/>
    </location>
</feature>
<dbReference type="GO" id="GO:0008897">
    <property type="term" value="F:holo-[acyl-carrier-protein] synthase activity"/>
    <property type="evidence" value="ECO:0007669"/>
    <property type="project" value="UniProtKB-EC"/>
</dbReference>
<dbReference type="Pfam" id="PF01648">
    <property type="entry name" value="ACPS"/>
    <property type="match status" value="1"/>
</dbReference>
<dbReference type="EMBL" id="JACBKZ010000001">
    <property type="protein sequence ID" value="KAF5959180.1"/>
    <property type="molecule type" value="Genomic_DNA"/>
</dbReference>
<feature type="domain" description="4'-phosphopantetheinyl transferase" evidence="3">
    <location>
        <begin position="121"/>
        <end position="230"/>
    </location>
</feature>
<evidence type="ECO:0000313" key="6">
    <source>
        <dbReference type="Proteomes" id="UP000593564"/>
    </source>
</evidence>
<protein>
    <recommendedName>
        <fullName evidence="1">holo-[acyl-carrier-protein] synthase</fullName>
        <ecNumber evidence="1">2.7.8.7</ecNumber>
    </recommendedName>
</protein>
<evidence type="ECO:0000313" key="5">
    <source>
        <dbReference type="EMBL" id="KAF5959180.1"/>
    </source>
</evidence>
<evidence type="ECO:0000259" key="4">
    <source>
        <dbReference type="Pfam" id="PF22624"/>
    </source>
</evidence>
<dbReference type="InterPro" id="IPR055066">
    <property type="entry name" value="AASDHPPT_N"/>
</dbReference>
<accession>A0A7J7I2C6</accession>
<dbReference type="PANTHER" id="PTHR12215:SF10">
    <property type="entry name" value="L-AMINOADIPATE-SEMIALDEHYDE DEHYDROGENASE-PHOSPHOPANTETHEINYL TRANSFERASE"/>
    <property type="match status" value="1"/>
</dbReference>
<sequence length="312" mass="36394">MELEKGVQRWVVDISQWNPSPHEFSYSMSFLPQHEHSSITRYVKSEDRKRAIVSRLLQYALVNQVLGIPFHEILINRTVEGKPYLGEGYTMALESEFPNFNFNTSHHGDYVAIASEPICIVGLDIVTHSVPVKETIPEFIQNFSSYFTRMEWDNIVNAGNHENMLSEFYRYWCVKEAFVKAIGNGVGYRLDAVQFHHTRWTDIFVKVDGQELKEWRFWLYELGKGHTVSIARGHPRFATETYKRTLKRTEFDDNEYHLGLHLPDGSFVRRTVEQLIPATPKHRPPKERPVVSNLHYTLEVTTFLFGMQNSEP</sequence>
<dbReference type="Proteomes" id="UP000593564">
    <property type="component" value="Unassembled WGS sequence"/>
</dbReference>
<dbReference type="InterPro" id="IPR008278">
    <property type="entry name" value="4-PPantetheinyl_Trfase_dom"/>
</dbReference>
<name>A0A7J7I2C6_CAMSI</name>
<dbReference type="Gene3D" id="3.90.470.20">
    <property type="entry name" value="4'-phosphopantetheinyl transferase domain"/>
    <property type="match status" value="2"/>
</dbReference>
<keyword evidence="2" id="KW-0808">Transferase</keyword>
<dbReference type="FunFam" id="3.90.470.20:FF:000003">
    <property type="entry name" value="L-aminoadipate-semialdehyde dehydrogenase-phosphopantetheinyl transferase"/>
    <property type="match status" value="1"/>
</dbReference>
<dbReference type="GO" id="GO:0000287">
    <property type="term" value="F:magnesium ion binding"/>
    <property type="evidence" value="ECO:0007669"/>
    <property type="project" value="InterPro"/>
</dbReference>
<dbReference type="Pfam" id="PF22624">
    <property type="entry name" value="AASDHPPT_N"/>
    <property type="match status" value="1"/>
</dbReference>
<dbReference type="SUPFAM" id="SSF56214">
    <property type="entry name" value="4'-phosphopantetheinyl transferase"/>
    <property type="match status" value="2"/>
</dbReference>
<dbReference type="AlphaFoldDB" id="A0A7J7I2C6"/>
<dbReference type="GO" id="GO:0019878">
    <property type="term" value="P:lysine biosynthetic process via aminoadipic acid"/>
    <property type="evidence" value="ECO:0007669"/>
    <property type="project" value="TreeGrafter"/>
</dbReference>
<dbReference type="GO" id="GO:0005829">
    <property type="term" value="C:cytosol"/>
    <property type="evidence" value="ECO:0007669"/>
    <property type="project" value="TreeGrafter"/>
</dbReference>
<evidence type="ECO:0000259" key="3">
    <source>
        <dbReference type="Pfam" id="PF01648"/>
    </source>
</evidence>
<evidence type="ECO:0000256" key="2">
    <source>
        <dbReference type="ARBA" id="ARBA00022679"/>
    </source>
</evidence>
<evidence type="ECO:0000256" key="1">
    <source>
        <dbReference type="ARBA" id="ARBA00013172"/>
    </source>
</evidence>
<dbReference type="PANTHER" id="PTHR12215">
    <property type="entry name" value="PHOSPHOPANTETHEINE TRANSFERASE"/>
    <property type="match status" value="1"/>
</dbReference>
<dbReference type="InterPro" id="IPR037143">
    <property type="entry name" value="4-PPantetheinyl_Trfase_dom_sf"/>
</dbReference>
<gene>
    <name evidence="5" type="ORF">HYC85_000389</name>
</gene>
<dbReference type="InterPro" id="IPR050559">
    <property type="entry name" value="P-Pant_transferase_sf"/>
</dbReference>
<dbReference type="FunFam" id="3.90.470.20:FF:000013">
    <property type="entry name" value="L-aminoadipate-semialdehyde dehydrogenase-phosphopantetheinyl transferase"/>
    <property type="match status" value="1"/>
</dbReference>
<keyword evidence="6" id="KW-1185">Reference proteome</keyword>
<reference evidence="6" key="1">
    <citation type="journal article" date="2020" name="Nat. Commun.">
        <title>Genome assembly of wild tea tree DASZ reveals pedigree and selection history of tea varieties.</title>
        <authorList>
            <person name="Zhang W."/>
            <person name="Zhang Y."/>
            <person name="Qiu H."/>
            <person name="Guo Y."/>
            <person name="Wan H."/>
            <person name="Zhang X."/>
            <person name="Scossa F."/>
            <person name="Alseekh S."/>
            <person name="Zhang Q."/>
            <person name="Wang P."/>
            <person name="Xu L."/>
            <person name="Schmidt M.H."/>
            <person name="Jia X."/>
            <person name="Li D."/>
            <person name="Zhu A."/>
            <person name="Guo F."/>
            <person name="Chen W."/>
            <person name="Ni D."/>
            <person name="Usadel B."/>
            <person name="Fernie A.R."/>
            <person name="Wen W."/>
        </authorList>
    </citation>
    <scope>NUCLEOTIDE SEQUENCE [LARGE SCALE GENOMIC DNA]</scope>
    <source>
        <strain evidence="6">cv. G240</strain>
    </source>
</reference>